<dbReference type="InterPro" id="IPR000792">
    <property type="entry name" value="Tscrpt_reg_LuxR_C"/>
</dbReference>
<accession>A0ABZ1IGR0</accession>
<evidence type="ECO:0000259" key="4">
    <source>
        <dbReference type="PROSITE" id="PS50043"/>
    </source>
</evidence>
<dbReference type="InterPro" id="IPR011990">
    <property type="entry name" value="TPR-like_helical_dom_sf"/>
</dbReference>
<sequence length="937" mass="99708">MAVRSGLRLVPGTDLAGRDWELSLLVQKARDAALGEGQAVLLRGPAGIGKTKLVAAALDELDTVAATVLTVTCPESGSSAYEAVRALFAPLDLSGGLLDGSARLAVPALEPGGAGTAADTYAVMHGLHWLTAGLTADGLVVLAVDDVQWCDETSLRWLGFLLRRAENLPLLVVMTQRTGRDVPRPEVLGEIGATLTCLTLDLEPLGPGAVAEVLQARFGANPADEFVRKCVDVTGGNPFLLDRVVTQLRGDAVEPDATHVSALDEIGREVVARSVLDRLSPEAFAVARAIAVLGGEEIELIAALAGTQPGPAAAAVRALRADDLLLPDRLDYTHDLIRHAVVDAVSAEQLQALRERAATLLNDNGRAPEEVAVQLLLLSGRPQPWMVNVLRDAAVVAENRGAPAAAARYLTRALAADEDSVAVLGHVARVLAQVDPQAALRHLERALELVTDPRRRVPLAVQYALTSLTAQNSLRAYALAESVLDRFDEAVGDAPSAQDRSTRTLLESVLLLSGMDEKDTVRQVGERFRDVVPPRGDTAEERQLLAMLSSLGTVEGRPAAEVGAYARKVLSIGDVTPGGWGVLGAVLTLYLADDVEPALAALGDLMDHAQRRGEAWTYTLGASTRALVFLWIGNSSDALSDAQFAYDIITQEAWGDAGTMPQAALAAALVRHGEPARALRVLDSVRRPRLERFTLEYHWVLMARARALAAGGDPAAALTHLLLCRDSLAEAGLGNPVLAPWWYDAAEVLTILGRGDEGWAGIEEAEDRAARWGTPRAVGMVRTARGVLTPGDAGIELLTEATELLAPSPAKLEHARAEFLLGRRLFRRGDAEGARDRLRRSIDVAVLCRDKLQVNLSLPALAEAGGRMRRGTASPADALSGSERRVAEKAAEGATNREIAESLFLTVRTVELHLTGVYRKLGLKGRAELAEALDLQP</sequence>
<dbReference type="Proteomes" id="UP001330812">
    <property type="component" value="Chromosome"/>
</dbReference>
<dbReference type="SMART" id="SM00421">
    <property type="entry name" value="HTH_LUXR"/>
    <property type="match status" value="1"/>
</dbReference>
<dbReference type="Gene3D" id="1.25.40.10">
    <property type="entry name" value="Tetratricopeptide repeat domain"/>
    <property type="match status" value="1"/>
</dbReference>
<name>A0ABZ1IGR0_9PSEU</name>
<dbReference type="PRINTS" id="PR00038">
    <property type="entry name" value="HTHLUXR"/>
</dbReference>
<dbReference type="RefSeq" id="WP_326835710.1">
    <property type="nucleotide sequence ID" value="NZ_CP142149.1"/>
</dbReference>
<feature type="compositionally biased region" description="Basic and acidic residues" evidence="3">
    <location>
        <begin position="882"/>
        <end position="891"/>
    </location>
</feature>
<dbReference type="InterPro" id="IPR016032">
    <property type="entry name" value="Sig_transdc_resp-reg_C-effctor"/>
</dbReference>
<dbReference type="InterPro" id="IPR041664">
    <property type="entry name" value="AAA_16"/>
</dbReference>
<dbReference type="EMBL" id="CP142149">
    <property type="protein sequence ID" value="WSE32903.1"/>
    <property type="molecule type" value="Genomic_DNA"/>
</dbReference>
<organism evidence="5 6">
    <name type="scientific">Amycolatopsis rhabdoformis</name>
    <dbReference type="NCBI Taxonomy" id="1448059"/>
    <lineage>
        <taxon>Bacteria</taxon>
        <taxon>Bacillati</taxon>
        <taxon>Actinomycetota</taxon>
        <taxon>Actinomycetes</taxon>
        <taxon>Pseudonocardiales</taxon>
        <taxon>Pseudonocardiaceae</taxon>
        <taxon>Amycolatopsis</taxon>
    </lineage>
</organism>
<dbReference type="CDD" id="cd06170">
    <property type="entry name" value="LuxR_C_like"/>
    <property type="match status" value="1"/>
</dbReference>
<dbReference type="Pfam" id="PF00196">
    <property type="entry name" value="GerE"/>
    <property type="match status" value="1"/>
</dbReference>
<feature type="region of interest" description="Disordered" evidence="3">
    <location>
        <begin position="867"/>
        <end position="892"/>
    </location>
</feature>
<evidence type="ECO:0000256" key="3">
    <source>
        <dbReference type="SAM" id="MobiDB-lite"/>
    </source>
</evidence>
<evidence type="ECO:0000256" key="2">
    <source>
        <dbReference type="ARBA" id="ARBA00022840"/>
    </source>
</evidence>
<reference evidence="5 6" key="1">
    <citation type="journal article" date="2015" name="Int. J. Syst. Evol. Microbiol.">
        <title>Amycolatopsis rhabdoformis sp. nov., an actinomycete isolated from a tropical forest soil.</title>
        <authorList>
            <person name="Souza W.R."/>
            <person name="Silva R.E."/>
            <person name="Goodfellow M."/>
            <person name="Busarakam K."/>
            <person name="Figueiro F.S."/>
            <person name="Ferreira D."/>
            <person name="Rodrigues-Filho E."/>
            <person name="Moraes L.A.B."/>
            <person name="Zucchi T.D."/>
        </authorList>
    </citation>
    <scope>NUCLEOTIDE SEQUENCE [LARGE SCALE GENOMIC DNA]</scope>
    <source>
        <strain evidence="5 6">NCIMB 14900</strain>
    </source>
</reference>
<dbReference type="Gene3D" id="3.40.50.300">
    <property type="entry name" value="P-loop containing nucleotide triphosphate hydrolases"/>
    <property type="match status" value="1"/>
</dbReference>
<evidence type="ECO:0000313" key="5">
    <source>
        <dbReference type="EMBL" id="WSE32903.1"/>
    </source>
</evidence>
<dbReference type="PANTHER" id="PTHR16305:SF35">
    <property type="entry name" value="TRANSCRIPTIONAL ACTIVATOR DOMAIN"/>
    <property type="match status" value="1"/>
</dbReference>
<feature type="domain" description="HTH luxR-type" evidence="4">
    <location>
        <begin position="872"/>
        <end position="937"/>
    </location>
</feature>
<dbReference type="Pfam" id="PF13191">
    <property type="entry name" value="AAA_16"/>
    <property type="match status" value="1"/>
</dbReference>
<dbReference type="SUPFAM" id="SSF48452">
    <property type="entry name" value="TPR-like"/>
    <property type="match status" value="1"/>
</dbReference>
<evidence type="ECO:0000313" key="6">
    <source>
        <dbReference type="Proteomes" id="UP001330812"/>
    </source>
</evidence>
<dbReference type="InterPro" id="IPR027417">
    <property type="entry name" value="P-loop_NTPase"/>
</dbReference>
<dbReference type="SUPFAM" id="SSF46894">
    <property type="entry name" value="C-terminal effector domain of the bipartite response regulators"/>
    <property type="match status" value="1"/>
</dbReference>
<keyword evidence="2" id="KW-0067">ATP-binding</keyword>
<dbReference type="Gene3D" id="1.10.10.10">
    <property type="entry name" value="Winged helix-like DNA-binding domain superfamily/Winged helix DNA-binding domain"/>
    <property type="match status" value="1"/>
</dbReference>
<evidence type="ECO:0000256" key="1">
    <source>
        <dbReference type="ARBA" id="ARBA00022741"/>
    </source>
</evidence>
<gene>
    <name evidence="5" type="ORF">VSH64_12380</name>
</gene>
<keyword evidence="6" id="KW-1185">Reference proteome</keyword>
<dbReference type="PROSITE" id="PS50043">
    <property type="entry name" value="HTH_LUXR_2"/>
    <property type="match status" value="1"/>
</dbReference>
<protein>
    <submittedName>
        <fullName evidence="5">AAA family ATPase</fullName>
    </submittedName>
</protein>
<dbReference type="PANTHER" id="PTHR16305">
    <property type="entry name" value="TESTICULAR SOLUBLE ADENYLYL CYCLASE"/>
    <property type="match status" value="1"/>
</dbReference>
<dbReference type="SUPFAM" id="SSF52540">
    <property type="entry name" value="P-loop containing nucleoside triphosphate hydrolases"/>
    <property type="match status" value="1"/>
</dbReference>
<keyword evidence="1" id="KW-0547">Nucleotide-binding</keyword>
<proteinExistence type="predicted"/>
<dbReference type="InterPro" id="IPR036388">
    <property type="entry name" value="WH-like_DNA-bd_sf"/>
</dbReference>